<dbReference type="GO" id="GO:0009360">
    <property type="term" value="C:DNA polymerase III complex"/>
    <property type="evidence" value="ECO:0007669"/>
    <property type="project" value="InterPro"/>
</dbReference>
<dbReference type="RefSeq" id="WP_115835300.1">
    <property type="nucleotide sequence ID" value="NZ_CP025086.1"/>
</dbReference>
<dbReference type="OrthoDB" id="9804983at2"/>
<dbReference type="GO" id="GO:0003887">
    <property type="term" value="F:DNA-directed DNA polymerase activity"/>
    <property type="evidence" value="ECO:0007669"/>
    <property type="project" value="UniProtKB-KW"/>
</dbReference>
<dbReference type="Gene3D" id="1.10.8.60">
    <property type="match status" value="1"/>
</dbReference>
<comment type="caution">
    <text evidence="10">The sequence shown here is derived from an EMBL/GenBank/DDBJ whole genome shotgun (WGS) entry which is preliminary data.</text>
</comment>
<sequence length="337" mass="35975">MVAVKNSEADRFIGRPPPNISIYLVFGTDAGLVAERASKIIAHSVDDAKDPFQFLRLSGDDLAADPLRLADEANTIPMFGGRRAIAIDAQGKGFVAALEPVLAKPPLDCTIIIEAGALKRDAPLRKLCEPNAHAVAIECYPDSAKDIAQLVEAELRADNLAIDPDAKKLLVSLLGEDRLTTRAEIQKLALYARGAGTVTEDHVAAIVADASSLALNAAVDGAFEGDLAAVEKTAERVFSEGGDYNALLGAALRHATMLHRARLDAEAGRRGMGSGFGGRRGDSFEKHVRNWSSERLARVITAINQAIGKARRDPKLADQIGMRALWTIAMQAKRKAG</sequence>
<evidence type="ECO:0000256" key="5">
    <source>
        <dbReference type="ARBA" id="ARBA00022705"/>
    </source>
</evidence>
<evidence type="ECO:0000256" key="4">
    <source>
        <dbReference type="ARBA" id="ARBA00022695"/>
    </source>
</evidence>
<keyword evidence="6" id="KW-0239">DNA-directed DNA polymerase</keyword>
<dbReference type="EC" id="2.7.7.7" evidence="1"/>
<evidence type="ECO:0000259" key="9">
    <source>
        <dbReference type="Pfam" id="PF06144"/>
    </source>
</evidence>
<dbReference type="EMBL" id="QUMO01000001">
    <property type="protein sequence ID" value="REF89546.1"/>
    <property type="molecule type" value="Genomic_DNA"/>
</dbReference>
<dbReference type="InterPro" id="IPR010372">
    <property type="entry name" value="DNA_pol3_delta_N"/>
</dbReference>
<dbReference type="Gene3D" id="3.40.50.300">
    <property type="entry name" value="P-loop containing nucleotide triphosphate hydrolases"/>
    <property type="match status" value="1"/>
</dbReference>
<dbReference type="InterPro" id="IPR008921">
    <property type="entry name" value="DNA_pol3_clamp-load_cplx_C"/>
</dbReference>
<comment type="catalytic activity">
    <reaction evidence="8">
        <text>DNA(n) + a 2'-deoxyribonucleoside 5'-triphosphate = DNA(n+1) + diphosphate</text>
        <dbReference type="Rhea" id="RHEA:22508"/>
        <dbReference type="Rhea" id="RHEA-COMP:17339"/>
        <dbReference type="Rhea" id="RHEA-COMP:17340"/>
        <dbReference type="ChEBI" id="CHEBI:33019"/>
        <dbReference type="ChEBI" id="CHEBI:61560"/>
        <dbReference type="ChEBI" id="CHEBI:173112"/>
        <dbReference type="EC" id="2.7.7.7"/>
    </reaction>
</comment>
<evidence type="ECO:0000256" key="8">
    <source>
        <dbReference type="ARBA" id="ARBA00049244"/>
    </source>
</evidence>
<dbReference type="PANTHER" id="PTHR34388:SF1">
    <property type="entry name" value="DNA POLYMERASE III SUBUNIT DELTA"/>
    <property type="match status" value="1"/>
</dbReference>
<dbReference type="AlphaFoldDB" id="A0A3D9ZDK9"/>
<evidence type="ECO:0000256" key="7">
    <source>
        <dbReference type="ARBA" id="ARBA00034754"/>
    </source>
</evidence>
<dbReference type="InterPro" id="IPR027417">
    <property type="entry name" value="P-loop_NTPase"/>
</dbReference>
<proteinExistence type="inferred from homology"/>
<protein>
    <recommendedName>
        <fullName evidence="2">DNA polymerase III subunit delta</fullName>
        <ecNumber evidence="1">2.7.7.7</ecNumber>
    </recommendedName>
</protein>
<evidence type="ECO:0000313" key="10">
    <source>
        <dbReference type="EMBL" id="REF89546.1"/>
    </source>
</evidence>
<comment type="similarity">
    <text evidence="7">Belongs to the DNA polymerase HolA subunit family.</text>
</comment>
<dbReference type="SUPFAM" id="SSF52540">
    <property type="entry name" value="P-loop containing nucleoside triphosphate hydrolases"/>
    <property type="match status" value="1"/>
</dbReference>
<dbReference type="NCBIfam" id="TIGR01128">
    <property type="entry name" value="holA"/>
    <property type="match status" value="1"/>
</dbReference>
<dbReference type="SUPFAM" id="SSF48019">
    <property type="entry name" value="post-AAA+ oligomerization domain-like"/>
    <property type="match status" value="1"/>
</dbReference>
<keyword evidence="3" id="KW-0808">Transferase</keyword>
<keyword evidence="5" id="KW-0235">DNA replication</keyword>
<reference evidence="10 11" key="1">
    <citation type="submission" date="2018-08" db="EMBL/GenBank/DDBJ databases">
        <title>Genomic Encyclopedia of Type Strains, Phase IV (KMG-IV): sequencing the most valuable type-strain genomes for metagenomic binning, comparative biology and taxonomic classification.</title>
        <authorList>
            <person name="Goeker M."/>
        </authorList>
    </citation>
    <scope>NUCLEOTIDE SEQUENCE [LARGE SCALE GENOMIC DNA]</scope>
    <source>
        <strain evidence="10 11">BW863</strain>
    </source>
</reference>
<gene>
    <name evidence="10" type="ORF">DES32_0770</name>
</gene>
<keyword evidence="4" id="KW-0548">Nucleotidyltransferase</keyword>
<dbReference type="PANTHER" id="PTHR34388">
    <property type="entry name" value="DNA POLYMERASE III SUBUNIT DELTA"/>
    <property type="match status" value="1"/>
</dbReference>
<dbReference type="GO" id="GO:0003677">
    <property type="term" value="F:DNA binding"/>
    <property type="evidence" value="ECO:0007669"/>
    <property type="project" value="InterPro"/>
</dbReference>
<dbReference type="Proteomes" id="UP000256900">
    <property type="component" value="Unassembled WGS sequence"/>
</dbReference>
<evidence type="ECO:0000256" key="2">
    <source>
        <dbReference type="ARBA" id="ARBA00017703"/>
    </source>
</evidence>
<evidence type="ECO:0000256" key="3">
    <source>
        <dbReference type="ARBA" id="ARBA00022679"/>
    </source>
</evidence>
<name>A0A3D9ZDK9_9HYPH</name>
<evidence type="ECO:0000256" key="6">
    <source>
        <dbReference type="ARBA" id="ARBA00022932"/>
    </source>
</evidence>
<dbReference type="InterPro" id="IPR005790">
    <property type="entry name" value="DNA_polIII_delta"/>
</dbReference>
<keyword evidence="11" id="KW-1185">Reference proteome</keyword>
<feature type="domain" description="DNA polymerase III delta N-terminal" evidence="9">
    <location>
        <begin position="23"/>
        <end position="134"/>
    </location>
</feature>
<evidence type="ECO:0000313" key="11">
    <source>
        <dbReference type="Proteomes" id="UP000256900"/>
    </source>
</evidence>
<dbReference type="GO" id="GO:0006261">
    <property type="term" value="P:DNA-templated DNA replication"/>
    <property type="evidence" value="ECO:0007669"/>
    <property type="project" value="TreeGrafter"/>
</dbReference>
<dbReference type="Pfam" id="PF06144">
    <property type="entry name" value="DNA_pol3_delta"/>
    <property type="match status" value="1"/>
</dbReference>
<accession>A0A3D9ZDK9</accession>
<organism evidence="10 11">
    <name type="scientific">Methylovirgula ligni</name>
    <dbReference type="NCBI Taxonomy" id="569860"/>
    <lineage>
        <taxon>Bacteria</taxon>
        <taxon>Pseudomonadati</taxon>
        <taxon>Pseudomonadota</taxon>
        <taxon>Alphaproteobacteria</taxon>
        <taxon>Hyphomicrobiales</taxon>
        <taxon>Beijerinckiaceae</taxon>
        <taxon>Methylovirgula</taxon>
    </lineage>
</organism>
<evidence type="ECO:0000256" key="1">
    <source>
        <dbReference type="ARBA" id="ARBA00012417"/>
    </source>
</evidence>